<dbReference type="SUPFAM" id="SSF52540">
    <property type="entry name" value="P-loop containing nucleoside triphosphate hydrolases"/>
    <property type="match status" value="1"/>
</dbReference>
<dbReference type="GO" id="GO:0043139">
    <property type="term" value="F:5'-3' DNA helicase activity"/>
    <property type="evidence" value="ECO:0007669"/>
    <property type="project" value="UniProtKB-EC"/>
</dbReference>
<organism evidence="13 14">
    <name type="scientific">Mahella australiensis (strain DSM 15567 / CIP 107919 / 50-1 BON)</name>
    <dbReference type="NCBI Taxonomy" id="697281"/>
    <lineage>
        <taxon>Bacteria</taxon>
        <taxon>Bacillati</taxon>
        <taxon>Bacillota</taxon>
        <taxon>Clostridia</taxon>
        <taxon>Thermoanaerobacterales</taxon>
        <taxon>Thermoanaerobacterales Family IV. Incertae Sedis</taxon>
        <taxon>Mahella</taxon>
    </lineage>
</organism>
<feature type="region of interest" description="Disordered" evidence="11">
    <location>
        <begin position="416"/>
        <end position="445"/>
    </location>
</feature>
<evidence type="ECO:0000256" key="11">
    <source>
        <dbReference type="SAM" id="MobiDB-lite"/>
    </source>
</evidence>
<dbReference type="Pfam" id="PF00772">
    <property type="entry name" value="DnaB"/>
    <property type="match status" value="1"/>
</dbReference>
<dbReference type="GO" id="GO:0016787">
    <property type="term" value="F:hydrolase activity"/>
    <property type="evidence" value="ECO:0007669"/>
    <property type="project" value="UniProtKB-KW"/>
</dbReference>
<comment type="catalytic activity">
    <reaction evidence="10">
        <text>ATP + H2O = ADP + phosphate + H(+)</text>
        <dbReference type="Rhea" id="RHEA:13065"/>
        <dbReference type="ChEBI" id="CHEBI:15377"/>
        <dbReference type="ChEBI" id="CHEBI:15378"/>
        <dbReference type="ChEBI" id="CHEBI:30616"/>
        <dbReference type="ChEBI" id="CHEBI:43474"/>
        <dbReference type="ChEBI" id="CHEBI:456216"/>
        <dbReference type="EC" id="5.6.2.3"/>
    </reaction>
</comment>
<dbReference type="GO" id="GO:0003677">
    <property type="term" value="F:DNA binding"/>
    <property type="evidence" value="ECO:0007669"/>
    <property type="project" value="UniProtKB-KW"/>
</dbReference>
<feature type="compositionally biased region" description="Basic and acidic residues" evidence="11">
    <location>
        <begin position="416"/>
        <end position="433"/>
    </location>
</feature>
<dbReference type="Pfam" id="PF03796">
    <property type="entry name" value="DnaB_C"/>
    <property type="match status" value="1"/>
</dbReference>
<keyword evidence="8" id="KW-0413">Isomerase</keyword>
<keyword evidence="2" id="KW-0235">DNA replication</keyword>
<keyword evidence="7" id="KW-0238">DNA-binding</keyword>
<dbReference type="eggNOG" id="COG0305">
    <property type="taxonomic scope" value="Bacteria"/>
</dbReference>
<dbReference type="GO" id="GO:0005524">
    <property type="term" value="F:ATP binding"/>
    <property type="evidence" value="ECO:0007669"/>
    <property type="project" value="UniProtKB-KW"/>
</dbReference>
<accession>F3ZZE9</accession>
<keyword evidence="4" id="KW-0378">Hydrolase</keyword>
<dbReference type="InterPro" id="IPR007693">
    <property type="entry name" value="DNA_helicase_DnaB-like_N"/>
</dbReference>
<sequence length="445" mass="50434">MIQAIEAEQEVLAAILLEPNLAVYLDELEESYFNDNANLDLFKTMLDIYKQGKPVNTVTVAAAKRELVGHALKITGDAFVAGFEQHLQVLKDAATMRQAYLQAQKIANMAEKMDDANEVLSYALNVFNGLVPSDKKAEDFKDVVLQTLEEIEDRYRNRDKKEYYMNSLSAFNIMTAGLHRSEFHIIAARPSVGKTAFALQLAEDIARNGVKVLFFSREMSKTQLVERMIARRTGVGHWNIRTGNLNDDDWEKLSALGLPLGTLPLVIDTESATVEDMKLKAMSMPDVGLIVIDYLQLVSTKRRYDSRSLEVGHISRELKELSMKMNIPVVALAQINRDAANKRPGLENLAESGKLEQDADNVYFLHRPDEQPLWQEKKLLYIELIAAKQRQAPIGMMTIIFNPDWQAFYDLDKTRENSQEEEIKSHERRENAGNHKRAYGSRGIG</sequence>
<evidence type="ECO:0000313" key="13">
    <source>
        <dbReference type="EMBL" id="AEE95759.1"/>
    </source>
</evidence>
<reference evidence="14" key="1">
    <citation type="submission" date="2010-11" db="EMBL/GenBank/DDBJ databases">
        <title>The complete genome of Mahella australiensis DSM 15567.</title>
        <authorList>
            <consortium name="US DOE Joint Genome Institute (JGI-PGF)"/>
            <person name="Lucas S."/>
            <person name="Copeland A."/>
            <person name="Lapidus A."/>
            <person name="Bruce D."/>
            <person name="Goodwin L."/>
            <person name="Pitluck S."/>
            <person name="Kyrpides N."/>
            <person name="Mavromatis K."/>
            <person name="Pagani I."/>
            <person name="Ivanova N."/>
            <person name="Teshima H."/>
            <person name="Brettin T."/>
            <person name="Detter J.C."/>
            <person name="Han C."/>
            <person name="Tapia R."/>
            <person name="Land M."/>
            <person name="Hauser L."/>
            <person name="Markowitz V."/>
            <person name="Cheng J.-F."/>
            <person name="Hugenholtz P."/>
            <person name="Woyke T."/>
            <person name="Wu D."/>
            <person name="Spring S."/>
            <person name="Pukall R."/>
            <person name="Steenblock K."/>
            <person name="Schneider S."/>
            <person name="Klenk H.-P."/>
            <person name="Eisen J.A."/>
        </authorList>
    </citation>
    <scope>NUCLEOTIDE SEQUENCE [LARGE SCALE GENOMIC DNA]</scope>
    <source>
        <strain evidence="14">DSM 15567 / CIP 107919 / 50-1 BON</strain>
    </source>
</reference>
<dbReference type="AlphaFoldDB" id="F3ZZE9"/>
<evidence type="ECO:0000256" key="8">
    <source>
        <dbReference type="ARBA" id="ARBA00023235"/>
    </source>
</evidence>
<dbReference type="STRING" id="697281.Mahau_0555"/>
<evidence type="ECO:0000259" key="12">
    <source>
        <dbReference type="PROSITE" id="PS51199"/>
    </source>
</evidence>
<keyword evidence="5 13" id="KW-0347">Helicase</keyword>
<proteinExistence type="inferred from homology"/>
<dbReference type="InterPro" id="IPR007694">
    <property type="entry name" value="DNA_helicase_DnaB-like_C"/>
</dbReference>
<evidence type="ECO:0000256" key="9">
    <source>
        <dbReference type="ARBA" id="ARBA00044969"/>
    </source>
</evidence>
<dbReference type="Gene3D" id="1.10.860.10">
    <property type="entry name" value="DNAb Helicase, Chain A"/>
    <property type="match status" value="1"/>
</dbReference>
<evidence type="ECO:0000256" key="7">
    <source>
        <dbReference type="ARBA" id="ARBA00023125"/>
    </source>
</evidence>
<dbReference type="OrthoDB" id="9773982at2"/>
<evidence type="ECO:0000256" key="3">
    <source>
        <dbReference type="ARBA" id="ARBA00022741"/>
    </source>
</evidence>
<dbReference type="Proteomes" id="UP000008457">
    <property type="component" value="Chromosome"/>
</dbReference>
<dbReference type="PANTHER" id="PTHR30153">
    <property type="entry name" value="REPLICATIVE DNA HELICASE DNAB"/>
    <property type="match status" value="1"/>
</dbReference>
<evidence type="ECO:0000256" key="5">
    <source>
        <dbReference type="ARBA" id="ARBA00022806"/>
    </source>
</evidence>
<evidence type="ECO:0000313" key="14">
    <source>
        <dbReference type="Proteomes" id="UP000008457"/>
    </source>
</evidence>
<dbReference type="GO" id="GO:0005829">
    <property type="term" value="C:cytosol"/>
    <property type="evidence" value="ECO:0007669"/>
    <property type="project" value="TreeGrafter"/>
</dbReference>
<dbReference type="PANTHER" id="PTHR30153:SF2">
    <property type="entry name" value="REPLICATIVE DNA HELICASE"/>
    <property type="match status" value="1"/>
</dbReference>
<dbReference type="InterPro" id="IPR027417">
    <property type="entry name" value="P-loop_NTPase"/>
</dbReference>
<dbReference type="SUPFAM" id="SSF48024">
    <property type="entry name" value="N-terminal domain of DnaB helicase"/>
    <property type="match status" value="1"/>
</dbReference>
<gene>
    <name evidence="13" type="ordered locus">Mahau_0555</name>
</gene>
<comment type="similarity">
    <text evidence="1">Belongs to the helicase family. DnaB subfamily.</text>
</comment>
<dbReference type="InterPro" id="IPR016136">
    <property type="entry name" value="DNA_helicase_N/primase_C"/>
</dbReference>
<dbReference type="EMBL" id="CP002360">
    <property type="protein sequence ID" value="AEE95759.1"/>
    <property type="molecule type" value="Genomic_DNA"/>
</dbReference>
<evidence type="ECO:0000256" key="2">
    <source>
        <dbReference type="ARBA" id="ARBA00022705"/>
    </source>
</evidence>
<dbReference type="Gene3D" id="3.40.50.300">
    <property type="entry name" value="P-loop containing nucleotide triphosphate hydrolases"/>
    <property type="match status" value="1"/>
</dbReference>
<dbReference type="InterPro" id="IPR036185">
    <property type="entry name" value="DNA_heli_DnaB-like_N_sf"/>
</dbReference>
<evidence type="ECO:0000256" key="1">
    <source>
        <dbReference type="ARBA" id="ARBA00008428"/>
    </source>
</evidence>
<evidence type="ECO:0000256" key="10">
    <source>
        <dbReference type="ARBA" id="ARBA00048954"/>
    </source>
</evidence>
<dbReference type="PROSITE" id="PS51199">
    <property type="entry name" value="SF4_HELICASE"/>
    <property type="match status" value="1"/>
</dbReference>
<dbReference type="EC" id="5.6.2.3" evidence="9"/>
<dbReference type="HOGENOM" id="CLU_005373_0_1_9"/>
<protein>
    <recommendedName>
        <fullName evidence="9">DNA 5'-3' helicase</fullName>
        <ecNumber evidence="9">5.6.2.3</ecNumber>
    </recommendedName>
</protein>
<keyword evidence="14" id="KW-1185">Reference proteome</keyword>
<evidence type="ECO:0000256" key="4">
    <source>
        <dbReference type="ARBA" id="ARBA00022801"/>
    </source>
</evidence>
<keyword evidence="6" id="KW-0067">ATP-binding</keyword>
<dbReference type="KEGG" id="mas:Mahau_0555"/>
<name>F3ZZE9_MAHA5</name>
<dbReference type="GO" id="GO:0006260">
    <property type="term" value="P:DNA replication"/>
    <property type="evidence" value="ECO:0007669"/>
    <property type="project" value="UniProtKB-KW"/>
</dbReference>
<keyword evidence="3" id="KW-0547">Nucleotide-binding</keyword>
<reference evidence="13 14" key="2">
    <citation type="journal article" date="2011" name="Stand. Genomic Sci.">
        <title>Complete genome sequence of Mahella australiensis type strain (50-1 BON).</title>
        <authorList>
            <person name="Sikorski J."/>
            <person name="Teshima H."/>
            <person name="Nolan M."/>
            <person name="Lucas S."/>
            <person name="Hammon N."/>
            <person name="Deshpande S."/>
            <person name="Cheng J.F."/>
            <person name="Pitluck S."/>
            <person name="Liolios K."/>
            <person name="Pagani I."/>
            <person name="Ivanova N."/>
            <person name="Huntemann M."/>
            <person name="Mavromatis K."/>
            <person name="Ovchinikova G."/>
            <person name="Pati A."/>
            <person name="Tapia R."/>
            <person name="Han C."/>
            <person name="Goodwin L."/>
            <person name="Chen A."/>
            <person name="Palaniappan K."/>
            <person name="Land M."/>
            <person name="Hauser L."/>
            <person name="Ngatchou-Djao O.D."/>
            <person name="Rohde M."/>
            <person name="Pukall R."/>
            <person name="Spring S."/>
            <person name="Abt B."/>
            <person name="Goker M."/>
            <person name="Detter J.C."/>
            <person name="Woyke T."/>
            <person name="Bristow J."/>
            <person name="Markowitz V."/>
            <person name="Hugenholtz P."/>
            <person name="Eisen J.A."/>
            <person name="Kyrpides N.C."/>
            <person name="Klenk H.P."/>
            <person name="Lapidus A."/>
        </authorList>
    </citation>
    <scope>NUCLEOTIDE SEQUENCE [LARGE SCALE GENOMIC DNA]</scope>
    <source>
        <strain evidence="14">DSM 15567 / CIP 107919 / 50-1 BON</strain>
    </source>
</reference>
<dbReference type="RefSeq" id="WP_013780192.1">
    <property type="nucleotide sequence ID" value="NC_015520.1"/>
</dbReference>
<evidence type="ECO:0000256" key="6">
    <source>
        <dbReference type="ARBA" id="ARBA00022840"/>
    </source>
</evidence>
<feature type="domain" description="SF4 helicase" evidence="12">
    <location>
        <begin position="157"/>
        <end position="415"/>
    </location>
</feature>